<dbReference type="OrthoDB" id="9767366at2"/>
<evidence type="ECO:0000313" key="2">
    <source>
        <dbReference type="EMBL" id="SDK60719.1"/>
    </source>
</evidence>
<feature type="domain" description="Amidohydrolase 3" evidence="1">
    <location>
        <begin position="47"/>
        <end position="533"/>
    </location>
</feature>
<evidence type="ECO:0000259" key="1">
    <source>
        <dbReference type="Pfam" id="PF07969"/>
    </source>
</evidence>
<gene>
    <name evidence="2" type="ORF">SAMN05216187_11154</name>
</gene>
<dbReference type="InterPro" id="IPR033932">
    <property type="entry name" value="YtcJ-like"/>
</dbReference>
<dbReference type="InterPro" id="IPR013108">
    <property type="entry name" value="Amidohydro_3"/>
</dbReference>
<dbReference type="InterPro" id="IPR011059">
    <property type="entry name" value="Metal-dep_hydrolase_composite"/>
</dbReference>
<accession>A0A1G9DA19</accession>
<evidence type="ECO:0000313" key="3">
    <source>
        <dbReference type="Proteomes" id="UP000242700"/>
    </source>
</evidence>
<dbReference type="PANTHER" id="PTHR22642:SF2">
    <property type="entry name" value="PROTEIN LONG AFTER FAR-RED 3"/>
    <property type="match status" value="1"/>
</dbReference>
<dbReference type="Pfam" id="PF07969">
    <property type="entry name" value="Amidohydro_3"/>
    <property type="match status" value="1"/>
</dbReference>
<dbReference type="Gene3D" id="3.20.20.140">
    <property type="entry name" value="Metal-dependent hydrolases"/>
    <property type="match status" value="1"/>
</dbReference>
<dbReference type="Proteomes" id="UP000242700">
    <property type="component" value="Unassembled WGS sequence"/>
</dbReference>
<protein>
    <recommendedName>
        <fullName evidence="1">Amidohydrolase 3 domain-containing protein</fullName>
    </recommendedName>
</protein>
<reference evidence="3" key="1">
    <citation type="submission" date="2016-10" db="EMBL/GenBank/DDBJ databases">
        <authorList>
            <person name="Varghese N."/>
            <person name="Submissions S."/>
        </authorList>
    </citation>
    <scope>NUCLEOTIDE SEQUENCE [LARGE SCALE GENOMIC DNA]</scope>
    <source>
        <strain evidence="3">CGMCC 1.8911</strain>
    </source>
</reference>
<dbReference type="EMBL" id="FNFI01000011">
    <property type="protein sequence ID" value="SDK60719.1"/>
    <property type="molecule type" value="Genomic_DNA"/>
</dbReference>
<proteinExistence type="predicted"/>
<dbReference type="SUPFAM" id="SSF51556">
    <property type="entry name" value="Metallo-dependent hydrolases"/>
    <property type="match status" value="1"/>
</dbReference>
<dbReference type="GO" id="GO:0016810">
    <property type="term" value="F:hydrolase activity, acting on carbon-nitrogen (but not peptide) bonds"/>
    <property type="evidence" value="ECO:0007669"/>
    <property type="project" value="InterPro"/>
</dbReference>
<name>A0A1G9DA19_9STAP</name>
<dbReference type="STRING" id="586411.SAMN05216187_11154"/>
<dbReference type="RefSeq" id="WP_092599268.1">
    <property type="nucleotide sequence ID" value="NZ_FNFI01000011.1"/>
</dbReference>
<sequence>MSLKKIINANVLDVHDGSASLSTIVIQDGNISEIIQQDGKISDSHALNLDGQYLSPGFIDTHSHLVMYSNFRRQLNCSPESISSIEEMIEQFTAQKDDLLRDGWLRGYGYNEFEFKEKRHPNRFDLDKVSAEIPIYVQHSSAHMGAVNTKALEIMGVKLDDPDPKGGRFERDDKGRINGVLFEFPALDKAKAVLPKIEAEDLAKDIAGGVYDYQSRGITSATEMCIGLLNGMDDYYAVLKYLQGPQNFRTRYAIDYKLLLEQEAFKGETGASLTEKFELLSQGFATLGGVKFFNDGSIQLKTASIRGDYYDGTPSDDTQFTNEELEKLFVHFQKLGFPLITHANGDRAGEAVIQAYINTQSYKKTSIKNRVEHLQVVNREDIKNMADNDIGGSFFITHIYYFGDVHKNIFLGPERVKKMEPVKWADELGMVSTIHSDCPVTDISPLGSIRIACERTTRNGEVLGENMKLSRLQAYRKMTIDAAVLNGTEAVEGSVETGKYADFAVLSSNPFDETVTLTDDLVTMTIVNGEIVYEK</sequence>
<dbReference type="SUPFAM" id="SSF51338">
    <property type="entry name" value="Composite domain of metallo-dependent hydrolases"/>
    <property type="match status" value="1"/>
</dbReference>
<dbReference type="Gene3D" id="2.30.40.10">
    <property type="entry name" value="Urease, subunit C, domain 1"/>
    <property type="match status" value="1"/>
</dbReference>
<dbReference type="PANTHER" id="PTHR22642">
    <property type="entry name" value="IMIDAZOLONEPROPIONASE"/>
    <property type="match status" value="1"/>
</dbReference>
<organism evidence="2 3">
    <name type="scientific">Jeotgalicoccus aerolatus</name>
    <dbReference type="NCBI Taxonomy" id="709510"/>
    <lineage>
        <taxon>Bacteria</taxon>
        <taxon>Bacillati</taxon>
        <taxon>Bacillota</taxon>
        <taxon>Bacilli</taxon>
        <taxon>Bacillales</taxon>
        <taxon>Staphylococcaceae</taxon>
        <taxon>Jeotgalicoccus</taxon>
    </lineage>
</organism>
<dbReference type="AlphaFoldDB" id="A0A1G9DA19"/>
<dbReference type="InterPro" id="IPR032466">
    <property type="entry name" value="Metal_Hydrolase"/>
</dbReference>
<dbReference type="CDD" id="cd01300">
    <property type="entry name" value="YtcJ_like"/>
    <property type="match status" value="1"/>
</dbReference>
<dbReference type="Gene3D" id="3.10.310.70">
    <property type="match status" value="1"/>
</dbReference>